<accession>A0AA39SZ26</accession>
<organism evidence="3 4">
    <name type="scientific">Acer saccharum</name>
    <name type="common">Sugar maple</name>
    <dbReference type="NCBI Taxonomy" id="4024"/>
    <lineage>
        <taxon>Eukaryota</taxon>
        <taxon>Viridiplantae</taxon>
        <taxon>Streptophyta</taxon>
        <taxon>Embryophyta</taxon>
        <taxon>Tracheophyta</taxon>
        <taxon>Spermatophyta</taxon>
        <taxon>Magnoliopsida</taxon>
        <taxon>eudicotyledons</taxon>
        <taxon>Gunneridae</taxon>
        <taxon>Pentapetalae</taxon>
        <taxon>rosids</taxon>
        <taxon>malvids</taxon>
        <taxon>Sapindales</taxon>
        <taxon>Sapindaceae</taxon>
        <taxon>Hippocastanoideae</taxon>
        <taxon>Acereae</taxon>
        <taxon>Acer</taxon>
    </lineage>
</organism>
<name>A0AA39SZ26_ACESA</name>
<keyword evidence="1" id="KW-0479">Metal-binding</keyword>
<dbReference type="GO" id="GO:0003676">
    <property type="term" value="F:nucleic acid binding"/>
    <property type="evidence" value="ECO:0007669"/>
    <property type="project" value="InterPro"/>
</dbReference>
<evidence type="ECO:0000256" key="1">
    <source>
        <dbReference type="PROSITE-ProRule" id="PRU00047"/>
    </source>
</evidence>
<dbReference type="GO" id="GO:0008270">
    <property type="term" value="F:zinc ion binding"/>
    <property type="evidence" value="ECO:0007669"/>
    <property type="project" value="UniProtKB-KW"/>
</dbReference>
<proteinExistence type="predicted"/>
<dbReference type="Proteomes" id="UP001168877">
    <property type="component" value="Unassembled WGS sequence"/>
</dbReference>
<dbReference type="EMBL" id="JAUESC010000003">
    <property type="protein sequence ID" value="KAK0602362.1"/>
    <property type="molecule type" value="Genomic_DNA"/>
</dbReference>
<evidence type="ECO:0000313" key="3">
    <source>
        <dbReference type="EMBL" id="KAK0602362.1"/>
    </source>
</evidence>
<dbReference type="SUPFAM" id="SSF57756">
    <property type="entry name" value="Retrovirus zinc finger-like domains"/>
    <property type="match status" value="1"/>
</dbReference>
<reference evidence="3" key="1">
    <citation type="journal article" date="2022" name="Plant J.">
        <title>Strategies of tolerance reflected in two North American maple genomes.</title>
        <authorList>
            <person name="McEvoy S.L."/>
            <person name="Sezen U.U."/>
            <person name="Trouern-Trend A."/>
            <person name="McMahon S.M."/>
            <person name="Schaberg P.G."/>
            <person name="Yang J."/>
            <person name="Wegrzyn J.L."/>
            <person name="Swenson N.G."/>
        </authorList>
    </citation>
    <scope>NUCLEOTIDE SEQUENCE</scope>
    <source>
        <strain evidence="3">NS2018</strain>
    </source>
</reference>
<keyword evidence="4" id="KW-1185">Reference proteome</keyword>
<dbReference type="Pfam" id="PF00098">
    <property type="entry name" value="zf-CCHC"/>
    <property type="match status" value="1"/>
</dbReference>
<gene>
    <name evidence="3" type="ORF">LWI29_032605</name>
</gene>
<comment type="caution">
    <text evidence="3">The sequence shown here is derived from an EMBL/GenBank/DDBJ whole genome shotgun (WGS) entry which is preliminary data.</text>
</comment>
<keyword evidence="1" id="KW-0862">Zinc</keyword>
<dbReference type="PROSITE" id="PS50158">
    <property type="entry name" value="ZF_CCHC"/>
    <property type="match status" value="1"/>
</dbReference>
<dbReference type="SMART" id="SM00343">
    <property type="entry name" value="ZnF_C2HC"/>
    <property type="match status" value="1"/>
</dbReference>
<dbReference type="AlphaFoldDB" id="A0AA39SZ26"/>
<feature type="domain" description="CCHC-type" evidence="2">
    <location>
        <begin position="24"/>
        <end position="40"/>
    </location>
</feature>
<keyword evidence="1" id="KW-0863">Zinc-finger</keyword>
<dbReference type="InterPro" id="IPR001878">
    <property type="entry name" value="Znf_CCHC"/>
</dbReference>
<protein>
    <recommendedName>
        <fullName evidence="2">CCHC-type domain-containing protein</fullName>
    </recommendedName>
</protein>
<evidence type="ECO:0000313" key="4">
    <source>
        <dbReference type="Proteomes" id="UP001168877"/>
    </source>
</evidence>
<reference evidence="3" key="2">
    <citation type="submission" date="2023-06" db="EMBL/GenBank/DDBJ databases">
        <authorList>
            <person name="Swenson N.G."/>
            <person name="Wegrzyn J.L."/>
            <person name="Mcevoy S.L."/>
        </authorList>
    </citation>
    <scope>NUCLEOTIDE SEQUENCE</scope>
    <source>
        <strain evidence="3">NS2018</strain>
        <tissue evidence="3">Leaf</tissue>
    </source>
</reference>
<dbReference type="InterPro" id="IPR036875">
    <property type="entry name" value="Znf_CCHC_sf"/>
</dbReference>
<sequence>MVPQPNTVRSTVPTPAAVPCSGPRCFNCGEPGHRFAKCKKGARKGLFADSDEITPEQIHDYENEPAYDGAEVVEKECLEGDDGQMLLIRRRCVTFVSEEDRLEGVHKEPDQLLVARRNCLAPRGGDYDWL</sequence>
<evidence type="ECO:0000259" key="2">
    <source>
        <dbReference type="PROSITE" id="PS50158"/>
    </source>
</evidence>